<protein>
    <submittedName>
        <fullName evidence="1">Uncharacterized protein</fullName>
    </submittedName>
</protein>
<dbReference type="EMBL" id="HACM01005060">
    <property type="protein sequence ID" value="CRZ05502.1"/>
    <property type="molecule type" value="Transcribed_RNA"/>
</dbReference>
<proteinExistence type="predicted"/>
<name>A0A0H5QU14_9EUKA</name>
<reference evidence="1" key="1">
    <citation type="submission" date="2015-04" db="EMBL/GenBank/DDBJ databases">
        <title>The genome sequence of the plant pathogenic Rhizarian Plasmodiophora brassicae reveals insights in its biotrophic life cycle and the origin of chitin synthesis.</title>
        <authorList>
            <person name="Schwelm A."/>
            <person name="Fogelqvist J."/>
            <person name="Knaust A."/>
            <person name="Julke S."/>
            <person name="Lilja T."/>
            <person name="Dhandapani V."/>
            <person name="Bonilla-Rosso G."/>
            <person name="Karlsson M."/>
            <person name="Shevchenko A."/>
            <person name="Choi S.R."/>
            <person name="Kim H.G."/>
            <person name="Park J.Y."/>
            <person name="Lim Y.P."/>
            <person name="Ludwig-Muller J."/>
            <person name="Dixelius C."/>
        </authorList>
    </citation>
    <scope>NUCLEOTIDE SEQUENCE</scope>
    <source>
        <tissue evidence="1">Potato root galls</tissue>
    </source>
</reference>
<evidence type="ECO:0000313" key="1">
    <source>
        <dbReference type="EMBL" id="CRZ05503.1"/>
    </source>
</evidence>
<dbReference type="EMBL" id="HACM01005061">
    <property type="protein sequence ID" value="CRZ05503.1"/>
    <property type="molecule type" value="Transcribed_RNA"/>
</dbReference>
<sequence>MTIDTDGDTALTSRDLALFHRLPSSVLVEIFQFFHLSSVDSCFIEEFPTEFGILYRSRANFYREKNGIDLAIQNHEPNFSIIDVASISNDRSDMLIGSLAETYPPMLPQRRGNRDYN</sequence>
<accession>A0A0H5QU14</accession>
<dbReference type="AlphaFoldDB" id="A0A0H5QU14"/>
<organism evidence="1">
    <name type="scientific">Spongospora subterranea</name>
    <dbReference type="NCBI Taxonomy" id="70186"/>
    <lineage>
        <taxon>Eukaryota</taxon>
        <taxon>Sar</taxon>
        <taxon>Rhizaria</taxon>
        <taxon>Endomyxa</taxon>
        <taxon>Phytomyxea</taxon>
        <taxon>Plasmodiophorida</taxon>
        <taxon>Plasmodiophoridae</taxon>
        <taxon>Spongospora</taxon>
    </lineage>
</organism>